<dbReference type="HOGENOM" id="CLU_057556_0_0_1"/>
<feature type="region of interest" description="Disordered" evidence="1">
    <location>
        <begin position="1"/>
        <end position="38"/>
    </location>
</feature>
<dbReference type="OrthoDB" id="2537650at2759"/>
<evidence type="ECO:0000313" key="2">
    <source>
        <dbReference type="EMBL" id="KIM71757.1"/>
    </source>
</evidence>
<feature type="compositionally biased region" description="Basic and acidic residues" evidence="1">
    <location>
        <begin position="209"/>
        <end position="219"/>
    </location>
</feature>
<evidence type="ECO:0000313" key="3">
    <source>
        <dbReference type="Proteomes" id="UP000054166"/>
    </source>
</evidence>
<keyword evidence="3" id="KW-1185">Reference proteome</keyword>
<sequence length="259" mass="28740">MLNNWFNKSDDNQAGRLKQSFDGPSHGSTVELSRPSADLIDEKPQRAITTALSTPHDAVLAELHGREVEADIPGREQLAIEDPHQRRLNNPYPARPDFLTDFSPTSDPLFDPFTGAHIGDLQPGEARQDLGAKSEDELWGHLSKILKLQSDIADRHVKMEGIGLKKPGPTLDKSKEGGINRRPSTSGGREWGEGVADEGVDEEADEEAETKRKREEEFSRLTSKFTGRRDAIDGIMKDVWFNSDGSSTRHSLWHLLLAG</sequence>
<proteinExistence type="predicted"/>
<evidence type="ECO:0000256" key="1">
    <source>
        <dbReference type="SAM" id="MobiDB-lite"/>
    </source>
</evidence>
<name>A0A0C3B398_PILCF</name>
<dbReference type="EMBL" id="KN833218">
    <property type="protein sequence ID" value="KIM71757.1"/>
    <property type="molecule type" value="Genomic_DNA"/>
</dbReference>
<dbReference type="AlphaFoldDB" id="A0A0C3B398"/>
<organism evidence="2 3">
    <name type="scientific">Piloderma croceum (strain F 1598)</name>
    <dbReference type="NCBI Taxonomy" id="765440"/>
    <lineage>
        <taxon>Eukaryota</taxon>
        <taxon>Fungi</taxon>
        <taxon>Dikarya</taxon>
        <taxon>Basidiomycota</taxon>
        <taxon>Agaricomycotina</taxon>
        <taxon>Agaricomycetes</taxon>
        <taxon>Agaricomycetidae</taxon>
        <taxon>Atheliales</taxon>
        <taxon>Atheliaceae</taxon>
        <taxon>Piloderma</taxon>
    </lineage>
</organism>
<protein>
    <submittedName>
        <fullName evidence="2">Uncharacterized protein</fullName>
    </submittedName>
</protein>
<dbReference type="STRING" id="765440.A0A0C3B398"/>
<accession>A0A0C3B398</accession>
<dbReference type="InParanoid" id="A0A0C3B398"/>
<reference evidence="3" key="2">
    <citation type="submission" date="2015-01" db="EMBL/GenBank/DDBJ databases">
        <title>Evolutionary Origins and Diversification of the Mycorrhizal Mutualists.</title>
        <authorList>
            <consortium name="DOE Joint Genome Institute"/>
            <consortium name="Mycorrhizal Genomics Consortium"/>
            <person name="Kohler A."/>
            <person name="Kuo A."/>
            <person name="Nagy L.G."/>
            <person name="Floudas D."/>
            <person name="Copeland A."/>
            <person name="Barry K.W."/>
            <person name="Cichocki N."/>
            <person name="Veneault-Fourrey C."/>
            <person name="LaButti K."/>
            <person name="Lindquist E.A."/>
            <person name="Lipzen A."/>
            <person name="Lundell T."/>
            <person name="Morin E."/>
            <person name="Murat C."/>
            <person name="Riley R."/>
            <person name="Ohm R."/>
            <person name="Sun H."/>
            <person name="Tunlid A."/>
            <person name="Henrissat B."/>
            <person name="Grigoriev I.V."/>
            <person name="Hibbett D.S."/>
            <person name="Martin F."/>
        </authorList>
    </citation>
    <scope>NUCLEOTIDE SEQUENCE [LARGE SCALE GENOMIC DNA]</scope>
    <source>
        <strain evidence="3">F 1598</strain>
    </source>
</reference>
<dbReference type="Proteomes" id="UP000054166">
    <property type="component" value="Unassembled WGS sequence"/>
</dbReference>
<gene>
    <name evidence="2" type="ORF">PILCRDRAFT_93724</name>
</gene>
<reference evidence="2 3" key="1">
    <citation type="submission" date="2014-04" db="EMBL/GenBank/DDBJ databases">
        <authorList>
            <consortium name="DOE Joint Genome Institute"/>
            <person name="Kuo A."/>
            <person name="Tarkka M."/>
            <person name="Buscot F."/>
            <person name="Kohler A."/>
            <person name="Nagy L.G."/>
            <person name="Floudas D."/>
            <person name="Copeland A."/>
            <person name="Barry K.W."/>
            <person name="Cichocki N."/>
            <person name="Veneault-Fourrey C."/>
            <person name="LaButti K."/>
            <person name="Lindquist E.A."/>
            <person name="Lipzen A."/>
            <person name="Lundell T."/>
            <person name="Morin E."/>
            <person name="Murat C."/>
            <person name="Sun H."/>
            <person name="Tunlid A."/>
            <person name="Henrissat B."/>
            <person name="Grigoriev I.V."/>
            <person name="Hibbett D.S."/>
            <person name="Martin F."/>
            <person name="Nordberg H.P."/>
            <person name="Cantor M.N."/>
            <person name="Hua S.X."/>
        </authorList>
    </citation>
    <scope>NUCLEOTIDE SEQUENCE [LARGE SCALE GENOMIC DNA]</scope>
    <source>
        <strain evidence="2 3">F 1598</strain>
    </source>
</reference>
<feature type="region of interest" description="Disordered" evidence="1">
    <location>
        <begin position="163"/>
        <end position="220"/>
    </location>
</feature>
<feature type="compositionally biased region" description="Acidic residues" evidence="1">
    <location>
        <begin position="195"/>
        <end position="208"/>
    </location>
</feature>